<reference evidence="1" key="1">
    <citation type="submission" date="2021-05" db="EMBL/GenBank/DDBJ databases">
        <authorList>
            <person name="Scholz U."/>
            <person name="Mascher M."/>
            <person name="Fiebig A."/>
        </authorList>
    </citation>
    <scope>NUCLEOTIDE SEQUENCE [LARGE SCALE GENOMIC DNA]</scope>
</reference>
<proteinExistence type="predicted"/>
<evidence type="ECO:0000313" key="1">
    <source>
        <dbReference type="EnsemblPlants" id="AVESA.00010b.r2.4AG0621760.1.CDS"/>
    </source>
</evidence>
<reference evidence="1" key="2">
    <citation type="submission" date="2025-09" db="UniProtKB">
        <authorList>
            <consortium name="EnsemblPlants"/>
        </authorList>
    </citation>
    <scope>IDENTIFICATION</scope>
</reference>
<keyword evidence="2" id="KW-1185">Reference proteome</keyword>
<dbReference type="Proteomes" id="UP001732700">
    <property type="component" value="Chromosome 4A"/>
</dbReference>
<protein>
    <submittedName>
        <fullName evidence="1">Uncharacterized protein</fullName>
    </submittedName>
</protein>
<evidence type="ECO:0000313" key="2">
    <source>
        <dbReference type="Proteomes" id="UP001732700"/>
    </source>
</evidence>
<dbReference type="EnsemblPlants" id="AVESA.00010b.r2.4AG0621760.1">
    <property type="protein sequence ID" value="AVESA.00010b.r2.4AG0621760.1.CDS"/>
    <property type="gene ID" value="AVESA.00010b.r2.4AG0621760"/>
</dbReference>
<sequence length="190" mass="20615">MAAEQQTKQVAGGSRFASSCGLLRQYMMQQSGGRGAATMGLMPGAQEGVAAVALDERIKKTMELFPQRGGTLKDERMLQPETTERGQLTIFYGGSTVVFDDFPADKADELMQLANSIARAEPVCRDVLVQPFLADMPVARKISLRRFLEKRKGRLAAADPYPPPTRQAAGKPVEDGGAPWLGINSMINLD</sequence>
<organism evidence="1 2">
    <name type="scientific">Avena sativa</name>
    <name type="common">Oat</name>
    <dbReference type="NCBI Taxonomy" id="4498"/>
    <lineage>
        <taxon>Eukaryota</taxon>
        <taxon>Viridiplantae</taxon>
        <taxon>Streptophyta</taxon>
        <taxon>Embryophyta</taxon>
        <taxon>Tracheophyta</taxon>
        <taxon>Spermatophyta</taxon>
        <taxon>Magnoliopsida</taxon>
        <taxon>Liliopsida</taxon>
        <taxon>Poales</taxon>
        <taxon>Poaceae</taxon>
        <taxon>BOP clade</taxon>
        <taxon>Pooideae</taxon>
        <taxon>Poodae</taxon>
        <taxon>Poeae</taxon>
        <taxon>Poeae Chloroplast Group 1 (Aveneae type)</taxon>
        <taxon>Aveninae</taxon>
        <taxon>Avena</taxon>
    </lineage>
</organism>
<name>A0ACD5WDE6_AVESA</name>
<accession>A0ACD5WDE6</accession>